<sequence>MTRFHFLRSLGAASPFDPAHKLVTSPVISSPFVLAILRLIVAFYTTFALIFSLAWEGTKLGTADSYFSYFTHLSYIGICAYFWASGIQTFSYYRRWRKAGAGVGYLLQRQPGVLRCMHVVLQSTVVTFPILVTIVFWALLSSPSTFETVYSSWDVISVHALNTVFALFEILLTNSPPAPWLTLPFGLFFLAGYLGIAYITHATQGFYSYSFLDPQKQHGKVAAYIVGIAVGEIIIFCLIRGVIVLRERWAIRARLVMVGGSTDENLEDEEWEEIEGPSSPGV</sequence>
<dbReference type="RefSeq" id="XP_001888520.1">
    <property type="nucleotide sequence ID" value="XM_001888485.1"/>
</dbReference>
<keyword evidence="1" id="KW-0472">Membrane</keyword>
<name>B0DX40_LACBS</name>
<dbReference type="KEGG" id="lbc:LACBIDRAFT_192763"/>
<keyword evidence="3" id="KW-1185">Reference proteome</keyword>
<feature type="transmembrane region" description="Helical" evidence="1">
    <location>
        <begin position="32"/>
        <end position="54"/>
    </location>
</feature>
<evidence type="ECO:0000313" key="2">
    <source>
        <dbReference type="EMBL" id="EDR00926.1"/>
    </source>
</evidence>
<gene>
    <name evidence="2" type="ORF">LACBIDRAFT_192763</name>
</gene>
<keyword evidence="1" id="KW-1133">Transmembrane helix</keyword>
<proteinExistence type="predicted"/>
<dbReference type="AlphaFoldDB" id="B0DX40"/>
<dbReference type="Proteomes" id="UP000001194">
    <property type="component" value="Unassembled WGS sequence"/>
</dbReference>
<dbReference type="PANTHER" id="PTHR12242">
    <property type="entry name" value="OS02G0130600 PROTEIN-RELATED"/>
    <property type="match status" value="1"/>
</dbReference>
<dbReference type="OrthoDB" id="419711at2759"/>
<reference evidence="2 3" key="1">
    <citation type="journal article" date="2008" name="Nature">
        <title>The genome of Laccaria bicolor provides insights into mycorrhizal symbiosis.</title>
        <authorList>
            <person name="Martin F."/>
            <person name="Aerts A."/>
            <person name="Ahren D."/>
            <person name="Brun A."/>
            <person name="Danchin E.G.J."/>
            <person name="Duchaussoy F."/>
            <person name="Gibon J."/>
            <person name="Kohler A."/>
            <person name="Lindquist E."/>
            <person name="Pereda V."/>
            <person name="Salamov A."/>
            <person name="Shapiro H.J."/>
            <person name="Wuyts J."/>
            <person name="Blaudez D."/>
            <person name="Buee M."/>
            <person name="Brokstein P."/>
            <person name="Canbaeck B."/>
            <person name="Cohen D."/>
            <person name="Courty P.E."/>
            <person name="Coutinho P.M."/>
            <person name="Delaruelle C."/>
            <person name="Detter J.C."/>
            <person name="Deveau A."/>
            <person name="DiFazio S."/>
            <person name="Duplessis S."/>
            <person name="Fraissinet-Tachet L."/>
            <person name="Lucic E."/>
            <person name="Frey-Klett P."/>
            <person name="Fourrey C."/>
            <person name="Feussner I."/>
            <person name="Gay G."/>
            <person name="Grimwood J."/>
            <person name="Hoegger P.J."/>
            <person name="Jain P."/>
            <person name="Kilaru S."/>
            <person name="Labbe J."/>
            <person name="Lin Y.C."/>
            <person name="Legue V."/>
            <person name="Le Tacon F."/>
            <person name="Marmeisse R."/>
            <person name="Melayah D."/>
            <person name="Montanini B."/>
            <person name="Muratet M."/>
            <person name="Nehls U."/>
            <person name="Niculita-Hirzel H."/>
            <person name="Oudot-Le Secq M.P."/>
            <person name="Peter M."/>
            <person name="Quesneville H."/>
            <person name="Rajashekar B."/>
            <person name="Reich M."/>
            <person name="Rouhier N."/>
            <person name="Schmutz J."/>
            <person name="Yin T."/>
            <person name="Chalot M."/>
            <person name="Henrissat B."/>
            <person name="Kuees U."/>
            <person name="Lucas S."/>
            <person name="Van de Peer Y."/>
            <person name="Podila G.K."/>
            <person name="Polle A."/>
            <person name="Pukkila P.J."/>
            <person name="Richardson P.M."/>
            <person name="Rouze P."/>
            <person name="Sanders I.R."/>
            <person name="Stajich J.E."/>
            <person name="Tunlid A."/>
            <person name="Tuskan G."/>
            <person name="Grigoriev I.V."/>
        </authorList>
    </citation>
    <scope>NUCLEOTIDE SEQUENCE [LARGE SCALE GENOMIC DNA]</scope>
    <source>
        <strain evidence="3">S238N-H82 / ATCC MYA-4686</strain>
    </source>
</reference>
<evidence type="ECO:0000313" key="3">
    <source>
        <dbReference type="Proteomes" id="UP000001194"/>
    </source>
</evidence>
<feature type="transmembrane region" description="Helical" evidence="1">
    <location>
        <begin position="152"/>
        <end position="173"/>
    </location>
</feature>
<evidence type="ECO:0000256" key="1">
    <source>
        <dbReference type="SAM" id="Phobius"/>
    </source>
</evidence>
<feature type="transmembrane region" description="Helical" evidence="1">
    <location>
        <begin position="221"/>
        <end position="245"/>
    </location>
</feature>
<feature type="transmembrane region" description="Helical" evidence="1">
    <location>
        <begin position="180"/>
        <end position="201"/>
    </location>
</feature>
<dbReference type="GeneID" id="6084164"/>
<protein>
    <submittedName>
        <fullName evidence="2">Predicted protein</fullName>
    </submittedName>
</protein>
<feature type="transmembrane region" description="Helical" evidence="1">
    <location>
        <begin position="66"/>
        <end position="87"/>
    </location>
</feature>
<keyword evidence="1" id="KW-0812">Transmembrane</keyword>
<dbReference type="HOGENOM" id="CLU_062880_0_0_1"/>
<dbReference type="GO" id="GO:0016020">
    <property type="term" value="C:membrane"/>
    <property type="evidence" value="ECO:0007669"/>
    <property type="project" value="TreeGrafter"/>
</dbReference>
<accession>B0DX40</accession>
<dbReference type="EMBL" id="DS547145">
    <property type="protein sequence ID" value="EDR00926.1"/>
    <property type="molecule type" value="Genomic_DNA"/>
</dbReference>
<feature type="transmembrane region" description="Helical" evidence="1">
    <location>
        <begin position="119"/>
        <end position="140"/>
    </location>
</feature>
<organism evidence="3">
    <name type="scientific">Laccaria bicolor (strain S238N-H82 / ATCC MYA-4686)</name>
    <name type="common">Bicoloured deceiver</name>
    <name type="synonym">Laccaria laccata var. bicolor</name>
    <dbReference type="NCBI Taxonomy" id="486041"/>
    <lineage>
        <taxon>Eukaryota</taxon>
        <taxon>Fungi</taxon>
        <taxon>Dikarya</taxon>
        <taxon>Basidiomycota</taxon>
        <taxon>Agaricomycotina</taxon>
        <taxon>Agaricomycetes</taxon>
        <taxon>Agaricomycetidae</taxon>
        <taxon>Agaricales</taxon>
        <taxon>Agaricineae</taxon>
        <taxon>Hydnangiaceae</taxon>
        <taxon>Laccaria</taxon>
    </lineage>
</organism>
<dbReference type="PANTHER" id="PTHR12242:SF1">
    <property type="entry name" value="MYND-TYPE DOMAIN-CONTAINING PROTEIN"/>
    <property type="match status" value="1"/>
</dbReference>
<dbReference type="InParanoid" id="B0DX40"/>